<evidence type="ECO:0000313" key="2">
    <source>
        <dbReference type="EMBL" id="AJH02110.1"/>
    </source>
</evidence>
<proteinExistence type="predicted"/>
<accession>A0A0B5QIA3</accession>
<dbReference type="AlphaFoldDB" id="A0A0B5QIA3"/>
<name>A0A0B5QIA3_CLOBE</name>
<protein>
    <submittedName>
        <fullName evidence="2">Uncharacterized protein</fullName>
    </submittedName>
</protein>
<organism evidence="2 3">
    <name type="scientific">Clostridium beijerinckii</name>
    <name type="common">Clostridium MP</name>
    <dbReference type="NCBI Taxonomy" id="1520"/>
    <lineage>
        <taxon>Bacteria</taxon>
        <taxon>Bacillati</taxon>
        <taxon>Bacillota</taxon>
        <taxon>Clostridia</taxon>
        <taxon>Eubacteriales</taxon>
        <taxon>Clostridiaceae</taxon>
        <taxon>Clostridium</taxon>
    </lineage>
</organism>
<dbReference type="EMBL" id="CP010086">
    <property type="protein sequence ID" value="AJH02110.1"/>
    <property type="molecule type" value="Genomic_DNA"/>
</dbReference>
<gene>
    <name evidence="2" type="ORF">LF65_05602</name>
</gene>
<dbReference type="STRING" id="1520.LF65_05602"/>
<keyword evidence="1" id="KW-0472">Membrane</keyword>
<dbReference type="RefSeq" id="WP_041900592.1">
    <property type="nucleotide sequence ID" value="NZ_CP010086.2"/>
</dbReference>
<dbReference type="Proteomes" id="UP000031866">
    <property type="component" value="Chromosome"/>
</dbReference>
<keyword evidence="1" id="KW-1133">Transmembrane helix</keyword>
<reference evidence="3" key="1">
    <citation type="submission" date="2014-12" db="EMBL/GenBank/DDBJ databases">
        <title>Genome sequence of Clostridium beijerinckii strain 59B.</title>
        <authorList>
            <person name="Little G.T."/>
            <person name="Minton N.P."/>
        </authorList>
    </citation>
    <scope>NUCLEOTIDE SEQUENCE [LARGE SCALE GENOMIC DNA]</scope>
    <source>
        <strain evidence="3">59B</strain>
    </source>
</reference>
<evidence type="ECO:0000313" key="3">
    <source>
        <dbReference type="Proteomes" id="UP000031866"/>
    </source>
</evidence>
<evidence type="ECO:0000256" key="1">
    <source>
        <dbReference type="SAM" id="Phobius"/>
    </source>
</evidence>
<sequence>MRDRIQVKPQIVKMITAEEIKEKNDKFLEDIQDKQFKESIQKNLKDIVRHNTELVSLNNKILNKINSLDDTLLLFNKAFNVSSSNTEEELKANNALLLELITIIDSKDDKKLATFIGGMSGTIGVELLISYFKMKIGLTV</sequence>
<dbReference type="KEGG" id="cbei:LF65_05602"/>
<keyword evidence="1" id="KW-0812">Transmembrane</keyword>
<feature type="transmembrane region" description="Helical" evidence="1">
    <location>
        <begin position="112"/>
        <end position="132"/>
    </location>
</feature>